<dbReference type="RefSeq" id="WP_270679987.1">
    <property type="nucleotide sequence ID" value="NZ_JAQFWP010000052.1"/>
</dbReference>
<dbReference type="PRINTS" id="PR00294">
    <property type="entry name" value="SSBTLNINHBTR"/>
</dbReference>
<feature type="domain" description="Subtilisin inhibitor" evidence="10">
    <location>
        <begin position="72"/>
        <end position="139"/>
    </location>
</feature>
<comment type="subcellular location">
    <subcellularLocation>
        <location evidence="1">Secreted</location>
    </subcellularLocation>
</comment>
<dbReference type="InterPro" id="IPR000691">
    <property type="entry name" value="Prot_inh_I16_SSI"/>
</dbReference>
<comment type="subunit">
    <text evidence="3">Homodimer.</text>
</comment>
<feature type="chain" id="PRO_5046664383" evidence="9">
    <location>
        <begin position="30"/>
        <end position="153"/>
    </location>
</feature>
<name>A0ABT4TRR2_9ACTN</name>
<dbReference type="Gene3D" id="3.30.350.10">
    <property type="entry name" value="Subtilisin inhibitor-like"/>
    <property type="match status" value="1"/>
</dbReference>
<dbReference type="InterPro" id="IPR020054">
    <property type="entry name" value="Prot_inh_SSI_I16_CS"/>
</dbReference>
<evidence type="ECO:0000313" key="12">
    <source>
        <dbReference type="Proteomes" id="UP001165685"/>
    </source>
</evidence>
<evidence type="ECO:0000256" key="3">
    <source>
        <dbReference type="ARBA" id="ARBA00011738"/>
    </source>
</evidence>
<feature type="signal peptide" evidence="9">
    <location>
        <begin position="1"/>
        <end position="29"/>
    </location>
</feature>
<dbReference type="PROSITE" id="PS00999">
    <property type="entry name" value="SSI"/>
    <property type="match status" value="1"/>
</dbReference>
<dbReference type="SUPFAM" id="SSF55399">
    <property type="entry name" value="Subtilisin inhibitor"/>
    <property type="match status" value="1"/>
</dbReference>
<evidence type="ECO:0000256" key="1">
    <source>
        <dbReference type="ARBA" id="ARBA00004613"/>
    </source>
</evidence>
<protein>
    <submittedName>
        <fullName evidence="11">SSI family serine proteinase inhibitor</fullName>
    </submittedName>
</protein>
<comment type="similarity">
    <text evidence="2 8">Belongs to the protease inhibitor I16 (SSI) family.</text>
</comment>
<reference evidence="11" key="1">
    <citation type="submission" date="2023-01" db="EMBL/GenBank/DDBJ databases">
        <title>Draft genome sequence of Nocardiopsis sp. LSu2-4 isolated from halophytes.</title>
        <authorList>
            <person name="Duangmal K."/>
            <person name="Chantavorakit T."/>
        </authorList>
    </citation>
    <scope>NUCLEOTIDE SEQUENCE</scope>
    <source>
        <strain evidence="11">LSu2-4</strain>
    </source>
</reference>
<evidence type="ECO:0000313" key="11">
    <source>
        <dbReference type="EMBL" id="MDA2807358.1"/>
    </source>
</evidence>
<evidence type="ECO:0000256" key="2">
    <source>
        <dbReference type="ARBA" id="ARBA00010472"/>
    </source>
</evidence>
<accession>A0ABT4TRR2</accession>
<keyword evidence="12" id="KW-1185">Reference proteome</keyword>
<evidence type="ECO:0000256" key="9">
    <source>
        <dbReference type="SAM" id="SignalP"/>
    </source>
</evidence>
<evidence type="ECO:0000256" key="5">
    <source>
        <dbReference type="ARBA" id="ARBA00022690"/>
    </source>
</evidence>
<gene>
    <name evidence="11" type="ORF">O4U47_22820</name>
</gene>
<keyword evidence="4" id="KW-0964">Secreted</keyword>
<evidence type="ECO:0000256" key="4">
    <source>
        <dbReference type="ARBA" id="ARBA00022525"/>
    </source>
</evidence>
<sequence length="153" mass="16122">MPNLRTRTALVGLAAAGTAALAAASPVQAAGPDGETQKIHEAQGILEAQEGGGPAARMVLEWEYGDGSGGGRVTLRCHPSGGSHPDRAEACESLTEAGGRFERLPDTGEPCTMEYRPVVVSAEGTWFKRPVDYTETFGNLCRAKVGTDRVFDF</sequence>
<dbReference type="InterPro" id="IPR036819">
    <property type="entry name" value="Subtilisin_inhibitor-like_sf"/>
</dbReference>
<keyword evidence="6 8" id="KW-0722">Serine protease inhibitor</keyword>
<dbReference type="EMBL" id="JAQFWP010000052">
    <property type="protein sequence ID" value="MDA2807358.1"/>
    <property type="molecule type" value="Genomic_DNA"/>
</dbReference>
<organism evidence="11 12">
    <name type="scientific">Nocardiopsis suaedae</name>
    <dbReference type="NCBI Taxonomy" id="3018444"/>
    <lineage>
        <taxon>Bacteria</taxon>
        <taxon>Bacillati</taxon>
        <taxon>Actinomycetota</taxon>
        <taxon>Actinomycetes</taxon>
        <taxon>Streptosporangiales</taxon>
        <taxon>Nocardiopsidaceae</taxon>
        <taxon>Nocardiopsis</taxon>
    </lineage>
</organism>
<comment type="caution">
    <text evidence="11">The sequence shown here is derived from an EMBL/GenBank/DDBJ whole genome shotgun (WGS) entry which is preliminary data.</text>
</comment>
<keyword evidence="5 8" id="KW-0646">Protease inhibitor</keyword>
<evidence type="ECO:0000259" key="10">
    <source>
        <dbReference type="Pfam" id="PF00720"/>
    </source>
</evidence>
<evidence type="ECO:0000256" key="6">
    <source>
        <dbReference type="ARBA" id="ARBA00022900"/>
    </source>
</evidence>
<proteinExistence type="inferred from homology"/>
<dbReference type="Pfam" id="PF00720">
    <property type="entry name" value="SSI"/>
    <property type="match status" value="1"/>
</dbReference>
<evidence type="ECO:0000256" key="8">
    <source>
        <dbReference type="RuleBase" id="RU003471"/>
    </source>
</evidence>
<keyword evidence="7" id="KW-1015">Disulfide bond</keyword>
<dbReference type="Proteomes" id="UP001165685">
    <property type="component" value="Unassembled WGS sequence"/>
</dbReference>
<evidence type="ECO:0000256" key="7">
    <source>
        <dbReference type="ARBA" id="ARBA00023157"/>
    </source>
</evidence>
<dbReference type="InterPro" id="IPR023549">
    <property type="entry name" value="Subtilisin_inhibitor"/>
</dbReference>
<keyword evidence="9" id="KW-0732">Signal</keyword>